<feature type="transmembrane region" description="Helical" evidence="8">
    <location>
        <begin position="148"/>
        <end position="169"/>
    </location>
</feature>
<evidence type="ECO:0000256" key="3">
    <source>
        <dbReference type="ARBA" id="ARBA00022448"/>
    </source>
</evidence>
<keyword evidence="4" id="KW-1003">Cell membrane</keyword>
<accession>A0A1D8GPX8</accession>
<keyword evidence="3" id="KW-0813">Transport</keyword>
<dbReference type="AlphaFoldDB" id="A0A1D8GPX8"/>
<feature type="transmembrane region" description="Helical" evidence="8">
    <location>
        <begin position="123"/>
        <end position="142"/>
    </location>
</feature>
<feature type="transmembrane region" description="Helical" evidence="8">
    <location>
        <begin position="201"/>
        <end position="219"/>
    </location>
</feature>
<dbReference type="GO" id="GO:0005886">
    <property type="term" value="C:plasma membrane"/>
    <property type="evidence" value="ECO:0007669"/>
    <property type="project" value="UniProtKB-SubCell"/>
</dbReference>
<dbReference type="Pfam" id="PF04973">
    <property type="entry name" value="NMN_transporter"/>
    <property type="match status" value="1"/>
</dbReference>
<evidence type="ECO:0000256" key="8">
    <source>
        <dbReference type="SAM" id="Phobius"/>
    </source>
</evidence>
<dbReference type="Proteomes" id="UP000095743">
    <property type="component" value="Chromosome"/>
</dbReference>
<feature type="transmembrane region" description="Helical" evidence="8">
    <location>
        <begin position="61"/>
        <end position="78"/>
    </location>
</feature>
<evidence type="ECO:0000256" key="5">
    <source>
        <dbReference type="ARBA" id="ARBA00022692"/>
    </source>
</evidence>
<dbReference type="GO" id="GO:0034257">
    <property type="term" value="F:nicotinamide riboside transmembrane transporter activity"/>
    <property type="evidence" value="ECO:0007669"/>
    <property type="project" value="InterPro"/>
</dbReference>
<keyword evidence="6 8" id="KW-1133">Transmembrane helix</keyword>
<dbReference type="KEGG" id="gfe:Gferi_05170"/>
<feature type="transmembrane region" description="Helical" evidence="8">
    <location>
        <begin position="176"/>
        <end position="195"/>
    </location>
</feature>
<protein>
    <submittedName>
        <fullName evidence="9">Nicotinamide riboside transporter pnuC</fullName>
    </submittedName>
</protein>
<evidence type="ECO:0000256" key="2">
    <source>
        <dbReference type="ARBA" id="ARBA00006669"/>
    </source>
</evidence>
<gene>
    <name evidence="9" type="ORF">Gferi_05170</name>
</gene>
<evidence type="ECO:0000256" key="1">
    <source>
        <dbReference type="ARBA" id="ARBA00004651"/>
    </source>
</evidence>
<evidence type="ECO:0000256" key="7">
    <source>
        <dbReference type="ARBA" id="ARBA00023136"/>
    </source>
</evidence>
<comment type="subcellular location">
    <subcellularLocation>
        <location evidence="1">Cell membrane</location>
        <topology evidence="1">Multi-pass membrane protein</topology>
    </subcellularLocation>
</comment>
<dbReference type="PANTHER" id="PTHR36122:SF2">
    <property type="entry name" value="NICOTINAMIDE RIBOSIDE TRANSPORTER PNUC"/>
    <property type="match status" value="1"/>
</dbReference>
<dbReference type="NCBIfam" id="TIGR01528">
    <property type="entry name" value="NMN_trans_PnuC"/>
    <property type="match status" value="1"/>
</dbReference>
<dbReference type="OrthoDB" id="9791248at2"/>
<proteinExistence type="inferred from homology"/>
<name>A0A1D8GPX8_9FIRM</name>
<sequence length="234" mass="27144">MERLVKGLKDWSLFEKMWLSIFTFVTIYLYFSWEDTILGLIASLTGMLCVVLVAKGKISNYYPGTVNVILYAYIAYEQKYYGEVMLNLLYFLPMQFIGFYLWKNNKVQRTAAEKVKIEMMSNNARILWTVVSCAGIFGYGLILKRMGGNLPFVDATSTVLSIIAMVLMAKRYVEQWILWIIVDVVSVIMWFVVLAKGGNDISILIMWTAYLVNAIYGQINWMKLHQEQMRVCYE</sequence>
<feature type="transmembrane region" description="Helical" evidence="8">
    <location>
        <begin position="84"/>
        <end position="102"/>
    </location>
</feature>
<comment type="similarity">
    <text evidence="2">Belongs to the nicotinamide ribonucleoside (NR) uptake permease (TC 4.B.1) family.</text>
</comment>
<keyword evidence="10" id="KW-1185">Reference proteome</keyword>
<evidence type="ECO:0000313" key="10">
    <source>
        <dbReference type="Proteomes" id="UP000095743"/>
    </source>
</evidence>
<feature type="transmembrane region" description="Helical" evidence="8">
    <location>
        <begin position="37"/>
        <end position="54"/>
    </location>
</feature>
<reference evidence="9 10" key="1">
    <citation type="submission" date="2016-09" db="EMBL/GenBank/DDBJ databases">
        <title>Genomic analysis reveals versatility of anaerobic energy metabolism of Geosporobacter ferrireducens IRF9 of phylum Firmicutes.</title>
        <authorList>
            <person name="Kim S.-J."/>
        </authorList>
    </citation>
    <scope>NUCLEOTIDE SEQUENCE [LARGE SCALE GENOMIC DNA]</scope>
    <source>
        <strain evidence="9 10">IRF9</strain>
    </source>
</reference>
<keyword evidence="7 8" id="KW-0472">Membrane</keyword>
<evidence type="ECO:0000313" key="9">
    <source>
        <dbReference type="EMBL" id="AOT73001.1"/>
    </source>
</evidence>
<dbReference type="PANTHER" id="PTHR36122">
    <property type="entry name" value="NICOTINAMIDE RIBOSIDE TRANSPORTER PNUC"/>
    <property type="match status" value="1"/>
</dbReference>
<dbReference type="STRING" id="1424294.Gferi_05170"/>
<feature type="transmembrane region" description="Helical" evidence="8">
    <location>
        <begin position="12"/>
        <end position="31"/>
    </location>
</feature>
<dbReference type="EMBL" id="CP017269">
    <property type="protein sequence ID" value="AOT73001.1"/>
    <property type="molecule type" value="Genomic_DNA"/>
</dbReference>
<organism evidence="9 10">
    <name type="scientific">Geosporobacter ferrireducens</name>
    <dbReference type="NCBI Taxonomy" id="1424294"/>
    <lineage>
        <taxon>Bacteria</taxon>
        <taxon>Bacillati</taxon>
        <taxon>Bacillota</taxon>
        <taxon>Clostridia</taxon>
        <taxon>Peptostreptococcales</taxon>
        <taxon>Thermotaleaceae</taxon>
        <taxon>Geosporobacter</taxon>
    </lineage>
</organism>
<dbReference type="InterPro" id="IPR006419">
    <property type="entry name" value="NMN_transpt_PnuC"/>
</dbReference>
<keyword evidence="5 8" id="KW-0812">Transmembrane</keyword>
<evidence type="ECO:0000256" key="4">
    <source>
        <dbReference type="ARBA" id="ARBA00022475"/>
    </source>
</evidence>
<evidence type="ECO:0000256" key="6">
    <source>
        <dbReference type="ARBA" id="ARBA00022989"/>
    </source>
</evidence>